<feature type="region of interest" description="Disordered" evidence="1">
    <location>
        <begin position="61"/>
        <end position="81"/>
    </location>
</feature>
<sequence length="81" mass="9656">MADQTQDNTVMSHIKKLTEKEEYLYGKENLTDEDIKELHQIKSELDQYWDLLHQRRALRDAGRNPDKAAMRSTDTIENYEE</sequence>
<gene>
    <name evidence="2" type="ORF">SAMN05216490_1901</name>
</gene>
<evidence type="ECO:0000256" key="1">
    <source>
        <dbReference type="SAM" id="MobiDB-lite"/>
    </source>
</evidence>
<dbReference type="InterPro" id="IPR020311">
    <property type="entry name" value="Uncharacterised_Rv0898c"/>
</dbReference>
<organism evidence="2 3">
    <name type="scientific">Mucilaginibacter mallensis</name>
    <dbReference type="NCBI Taxonomy" id="652787"/>
    <lineage>
        <taxon>Bacteria</taxon>
        <taxon>Pseudomonadati</taxon>
        <taxon>Bacteroidota</taxon>
        <taxon>Sphingobacteriia</taxon>
        <taxon>Sphingobacteriales</taxon>
        <taxon>Sphingobacteriaceae</taxon>
        <taxon>Mucilaginibacter</taxon>
    </lineage>
</organism>
<dbReference type="EMBL" id="LT629740">
    <property type="protein sequence ID" value="SDS83079.1"/>
    <property type="molecule type" value="Genomic_DNA"/>
</dbReference>
<dbReference type="RefSeq" id="WP_091371589.1">
    <property type="nucleotide sequence ID" value="NZ_LT629740.1"/>
</dbReference>
<feature type="compositionally biased region" description="Polar residues" evidence="1">
    <location>
        <begin position="72"/>
        <end position="81"/>
    </location>
</feature>
<reference evidence="2 3" key="1">
    <citation type="submission" date="2016-10" db="EMBL/GenBank/DDBJ databases">
        <authorList>
            <person name="de Groot N.N."/>
        </authorList>
    </citation>
    <scope>NUCLEOTIDE SEQUENCE [LARGE SCALE GENOMIC DNA]</scope>
    <source>
        <strain evidence="2 3">MP1X4</strain>
    </source>
</reference>
<accession>A0A1H1VFW9</accession>
<keyword evidence="3" id="KW-1185">Reference proteome</keyword>
<dbReference type="OrthoDB" id="7376174at2"/>
<protein>
    <recommendedName>
        <fullName evidence="4">DUF2630 domain-containing protein</fullName>
    </recommendedName>
</protein>
<evidence type="ECO:0000313" key="2">
    <source>
        <dbReference type="EMBL" id="SDS83079.1"/>
    </source>
</evidence>
<dbReference type="Pfam" id="PF10944">
    <property type="entry name" value="DUF2630"/>
    <property type="match status" value="1"/>
</dbReference>
<dbReference type="STRING" id="652787.SAMN05216490_1901"/>
<evidence type="ECO:0008006" key="4">
    <source>
        <dbReference type="Google" id="ProtNLM"/>
    </source>
</evidence>
<dbReference type="Proteomes" id="UP000199679">
    <property type="component" value="Chromosome I"/>
</dbReference>
<evidence type="ECO:0000313" key="3">
    <source>
        <dbReference type="Proteomes" id="UP000199679"/>
    </source>
</evidence>
<name>A0A1H1VFW9_MUCMA</name>
<dbReference type="AlphaFoldDB" id="A0A1H1VFW9"/>
<proteinExistence type="predicted"/>